<accession>A0ABU7JRC1</accession>
<proteinExistence type="predicted"/>
<dbReference type="EMBL" id="JAUZMZ010000048">
    <property type="protein sequence ID" value="MEE2032565.1"/>
    <property type="molecule type" value="Genomic_DNA"/>
</dbReference>
<name>A0ABU7JRC1_9NOCA</name>
<dbReference type="PANTHER" id="PTHR43767">
    <property type="entry name" value="LONG-CHAIN-FATTY-ACID--COA LIGASE"/>
    <property type="match status" value="1"/>
</dbReference>
<sequence length="85" mass="9251">MAERTVLAFDRQEYSRAQLDATADGLAASLRERGVLPGDRVALMSSNRPEFVVAVLGIWRLGAAVVLMSPAWKRDEVVHALDVTG</sequence>
<evidence type="ECO:0000313" key="2">
    <source>
        <dbReference type="EMBL" id="MEE2032565.1"/>
    </source>
</evidence>
<organism evidence="2 3">
    <name type="scientific">Rhodococcus chondri</name>
    <dbReference type="NCBI Taxonomy" id="3065941"/>
    <lineage>
        <taxon>Bacteria</taxon>
        <taxon>Bacillati</taxon>
        <taxon>Actinomycetota</taxon>
        <taxon>Actinomycetes</taxon>
        <taxon>Mycobacteriales</taxon>
        <taxon>Nocardiaceae</taxon>
        <taxon>Rhodococcus</taxon>
    </lineage>
</organism>
<dbReference type="InterPro" id="IPR000873">
    <property type="entry name" value="AMP-dep_synth/lig_dom"/>
</dbReference>
<dbReference type="RefSeq" id="WP_330151983.1">
    <property type="nucleotide sequence ID" value="NZ_JAUZMZ010000048.1"/>
</dbReference>
<protein>
    <submittedName>
        <fullName evidence="2">AMP-binding protein</fullName>
    </submittedName>
</protein>
<evidence type="ECO:0000313" key="3">
    <source>
        <dbReference type="Proteomes" id="UP001331936"/>
    </source>
</evidence>
<feature type="domain" description="AMP-dependent synthetase/ligase" evidence="1">
    <location>
        <begin position="3"/>
        <end position="84"/>
    </location>
</feature>
<reference evidence="2 3" key="1">
    <citation type="submission" date="2023-08" db="EMBL/GenBank/DDBJ databases">
        <authorList>
            <person name="Girao M."/>
            <person name="Carvalho M.F."/>
        </authorList>
    </citation>
    <scope>NUCLEOTIDE SEQUENCE [LARGE SCALE GENOMIC DNA]</scope>
    <source>
        <strain evidence="2 3">CC-R104</strain>
    </source>
</reference>
<dbReference type="Proteomes" id="UP001331936">
    <property type="component" value="Unassembled WGS sequence"/>
</dbReference>
<gene>
    <name evidence="2" type="ORF">Q8814_10650</name>
</gene>
<evidence type="ECO:0000259" key="1">
    <source>
        <dbReference type="Pfam" id="PF00501"/>
    </source>
</evidence>
<dbReference type="PANTHER" id="PTHR43767:SF1">
    <property type="entry name" value="NONRIBOSOMAL PEPTIDE SYNTHASE PES1 (EUROFUNG)-RELATED"/>
    <property type="match status" value="1"/>
</dbReference>
<dbReference type="Gene3D" id="3.40.50.12780">
    <property type="entry name" value="N-terminal domain of ligase-like"/>
    <property type="match status" value="1"/>
</dbReference>
<dbReference type="SUPFAM" id="SSF56801">
    <property type="entry name" value="Acetyl-CoA synthetase-like"/>
    <property type="match status" value="1"/>
</dbReference>
<comment type="caution">
    <text evidence="2">The sequence shown here is derived from an EMBL/GenBank/DDBJ whole genome shotgun (WGS) entry which is preliminary data.</text>
</comment>
<dbReference type="InterPro" id="IPR050237">
    <property type="entry name" value="ATP-dep_AMP-bd_enzyme"/>
</dbReference>
<feature type="non-terminal residue" evidence="2">
    <location>
        <position position="85"/>
    </location>
</feature>
<keyword evidence="3" id="KW-1185">Reference proteome</keyword>
<dbReference type="Pfam" id="PF00501">
    <property type="entry name" value="AMP-binding"/>
    <property type="match status" value="1"/>
</dbReference>
<dbReference type="InterPro" id="IPR042099">
    <property type="entry name" value="ANL_N_sf"/>
</dbReference>